<protein>
    <submittedName>
        <fullName evidence="2">Uncharacterized protein</fullName>
    </submittedName>
</protein>
<sequence length="140" mass="15219">METAAPQPTLSKAWRDCDARYSDLHDSCCQIHTIGGRICSAVISITSDIASNICSTGEQLNYSEQHLNALARFCAFQLAKILVDNKFSWDSITVHFCALITLLLQLCFLISISGLISADVKILLFGRALSGSGCDVPCVF</sequence>
<dbReference type="EMBL" id="GBRH01245454">
    <property type="protein sequence ID" value="JAD52441.1"/>
    <property type="molecule type" value="Transcribed_RNA"/>
</dbReference>
<accession>A0A0A9AMR2</accession>
<keyword evidence="1" id="KW-1133">Transmembrane helix</keyword>
<proteinExistence type="predicted"/>
<feature type="transmembrane region" description="Helical" evidence="1">
    <location>
        <begin position="92"/>
        <end position="118"/>
    </location>
</feature>
<reference evidence="2" key="2">
    <citation type="journal article" date="2015" name="Data Brief">
        <title>Shoot transcriptome of the giant reed, Arundo donax.</title>
        <authorList>
            <person name="Barrero R.A."/>
            <person name="Guerrero F.D."/>
            <person name="Moolhuijzen P."/>
            <person name="Goolsby J.A."/>
            <person name="Tidwell J."/>
            <person name="Bellgard S.E."/>
            <person name="Bellgard M.I."/>
        </authorList>
    </citation>
    <scope>NUCLEOTIDE SEQUENCE</scope>
    <source>
        <tissue evidence="2">Shoot tissue taken approximately 20 cm above the soil surface</tissue>
    </source>
</reference>
<keyword evidence="1" id="KW-0472">Membrane</keyword>
<reference evidence="2" key="1">
    <citation type="submission" date="2014-09" db="EMBL/GenBank/DDBJ databases">
        <authorList>
            <person name="Magalhaes I.L.F."/>
            <person name="Oliveira U."/>
            <person name="Santos F.R."/>
            <person name="Vidigal T.H.D.A."/>
            <person name="Brescovit A.D."/>
            <person name="Santos A.J."/>
        </authorList>
    </citation>
    <scope>NUCLEOTIDE SEQUENCE</scope>
    <source>
        <tissue evidence="2">Shoot tissue taken approximately 20 cm above the soil surface</tissue>
    </source>
</reference>
<evidence type="ECO:0000313" key="2">
    <source>
        <dbReference type="EMBL" id="JAD52441.1"/>
    </source>
</evidence>
<name>A0A0A9AMR2_ARUDO</name>
<evidence type="ECO:0000256" key="1">
    <source>
        <dbReference type="SAM" id="Phobius"/>
    </source>
</evidence>
<organism evidence="2">
    <name type="scientific">Arundo donax</name>
    <name type="common">Giant reed</name>
    <name type="synonym">Donax arundinaceus</name>
    <dbReference type="NCBI Taxonomy" id="35708"/>
    <lineage>
        <taxon>Eukaryota</taxon>
        <taxon>Viridiplantae</taxon>
        <taxon>Streptophyta</taxon>
        <taxon>Embryophyta</taxon>
        <taxon>Tracheophyta</taxon>
        <taxon>Spermatophyta</taxon>
        <taxon>Magnoliopsida</taxon>
        <taxon>Liliopsida</taxon>
        <taxon>Poales</taxon>
        <taxon>Poaceae</taxon>
        <taxon>PACMAD clade</taxon>
        <taxon>Arundinoideae</taxon>
        <taxon>Arundineae</taxon>
        <taxon>Arundo</taxon>
    </lineage>
</organism>
<keyword evidence="1" id="KW-0812">Transmembrane</keyword>
<dbReference type="AlphaFoldDB" id="A0A0A9AMR2"/>